<accession>A0A8T2B8T1</accession>
<sequence length="68" mass="8032">MFSFCYPFDRLLKHMVGEVAPGFQDRFTKKHKNAYPFICRYMDISSISYPISYTSYMNGYTSTPKCHI</sequence>
<dbReference type="EMBL" id="JAEFBJ010000008">
    <property type="protein sequence ID" value="KAG7582950.1"/>
    <property type="molecule type" value="Genomic_DNA"/>
</dbReference>
<name>A0A8T2B8T1_ARASU</name>
<dbReference type="AlphaFoldDB" id="A0A8T2B8T1"/>
<reference evidence="2 3" key="1">
    <citation type="submission" date="2020-12" db="EMBL/GenBank/DDBJ databases">
        <title>Concerted genomic and epigenomic changes stabilize Arabidopsis allopolyploids.</title>
        <authorList>
            <person name="Chen Z."/>
        </authorList>
    </citation>
    <scope>NUCLEOTIDE SEQUENCE [LARGE SCALE GENOMIC DNA]</scope>
    <source>
        <strain evidence="2">As9502</strain>
        <tissue evidence="2">Leaf</tissue>
    </source>
</reference>
<dbReference type="Proteomes" id="UP000694251">
    <property type="component" value="Chromosome 13"/>
</dbReference>
<evidence type="ECO:0000313" key="1">
    <source>
        <dbReference type="EMBL" id="KAG7537874.1"/>
    </source>
</evidence>
<evidence type="ECO:0000313" key="2">
    <source>
        <dbReference type="EMBL" id="KAG7582950.1"/>
    </source>
</evidence>
<comment type="caution">
    <text evidence="2">The sequence shown here is derived from an EMBL/GenBank/DDBJ whole genome shotgun (WGS) entry which is preliminary data.</text>
</comment>
<organism evidence="2 3">
    <name type="scientific">Arabidopsis suecica</name>
    <name type="common">Swedish thale-cress</name>
    <name type="synonym">Cardaminopsis suecica</name>
    <dbReference type="NCBI Taxonomy" id="45249"/>
    <lineage>
        <taxon>Eukaryota</taxon>
        <taxon>Viridiplantae</taxon>
        <taxon>Streptophyta</taxon>
        <taxon>Embryophyta</taxon>
        <taxon>Tracheophyta</taxon>
        <taxon>Spermatophyta</taxon>
        <taxon>Magnoliopsida</taxon>
        <taxon>eudicotyledons</taxon>
        <taxon>Gunneridae</taxon>
        <taxon>Pentapetalae</taxon>
        <taxon>rosids</taxon>
        <taxon>malvids</taxon>
        <taxon>Brassicales</taxon>
        <taxon>Brassicaceae</taxon>
        <taxon>Camelineae</taxon>
        <taxon>Arabidopsis</taxon>
    </lineage>
</organism>
<keyword evidence="3" id="KW-1185">Reference proteome</keyword>
<protein>
    <submittedName>
        <fullName evidence="2">Uncharacterized protein</fullName>
    </submittedName>
</protein>
<dbReference type="Proteomes" id="UP000694251">
    <property type="component" value="Chromosome 8"/>
</dbReference>
<proteinExistence type="predicted"/>
<evidence type="ECO:0000313" key="3">
    <source>
        <dbReference type="Proteomes" id="UP000694251"/>
    </source>
</evidence>
<gene>
    <name evidence="2" type="ORF">ISN44_As08g024960</name>
    <name evidence="1" type="ORF">ISN44_As13g017170</name>
</gene>
<dbReference type="EMBL" id="JAEFBJ010000013">
    <property type="protein sequence ID" value="KAG7537874.1"/>
    <property type="molecule type" value="Genomic_DNA"/>
</dbReference>